<keyword evidence="1" id="KW-0472">Membrane</keyword>
<keyword evidence="1" id="KW-0812">Transmembrane</keyword>
<accession>A0A2G9S6X4</accession>
<protein>
    <submittedName>
        <fullName evidence="2">Uncharacterized protein</fullName>
    </submittedName>
</protein>
<evidence type="ECO:0000313" key="2">
    <source>
        <dbReference type="EMBL" id="PIO35815.1"/>
    </source>
</evidence>
<evidence type="ECO:0000313" key="3">
    <source>
        <dbReference type="Proteomes" id="UP000228934"/>
    </source>
</evidence>
<dbReference type="Proteomes" id="UP000228934">
    <property type="component" value="Unassembled WGS sequence"/>
</dbReference>
<evidence type="ECO:0000256" key="1">
    <source>
        <dbReference type="SAM" id="Phobius"/>
    </source>
</evidence>
<dbReference type="AlphaFoldDB" id="A0A2G9S6X4"/>
<keyword evidence="3" id="KW-1185">Reference proteome</keyword>
<sequence length="65" mass="7372">MDHSLFLSHPCTVTVSGKNNVEVVMFYISFCFMKMPALVIVKLELQAQTYLQIPKCKKVTTGQMC</sequence>
<gene>
    <name evidence="2" type="ORF">AB205_0174470</name>
</gene>
<feature type="transmembrane region" description="Helical" evidence="1">
    <location>
        <begin position="24"/>
        <end position="45"/>
    </location>
</feature>
<dbReference type="OrthoDB" id="446173at2759"/>
<dbReference type="EMBL" id="KV926706">
    <property type="protein sequence ID" value="PIO35815.1"/>
    <property type="molecule type" value="Genomic_DNA"/>
</dbReference>
<keyword evidence="1" id="KW-1133">Transmembrane helix</keyword>
<proteinExistence type="predicted"/>
<organism evidence="2 3">
    <name type="scientific">Aquarana catesbeiana</name>
    <name type="common">American bullfrog</name>
    <name type="synonym">Rana catesbeiana</name>
    <dbReference type="NCBI Taxonomy" id="8400"/>
    <lineage>
        <taxon>Eukaryota</taxon>
        <taxon>Metazoa</taxon>
        <taxon>Chordata</taxon>
        <taxon>Craniata</taxon>
        <taxon>Vertebrata</taxon>
        <taxon>Euteleostomi</taxon>
        <taxon>Amphibia</taxon>
        <taxon>Batrachia</taxon>
        <taxon>Anura</taxon>
        <taxon>Neobatrachia</taxon>
        <taxon>Ranoidea</taxon>
        <taxon>Ranidae</taxon>
        <taxon>Aquarana</taxon>
    </lineage>
</organism>
<name>A0A2G9S6X4_AQUCT</name>
<reference evidence="3" key="1">
    <citation type="journal article" date="2017" name="Nat. Commun.">
        <title>The North American bullfrog draft genome provides insight into hormonal regulation of long noncoding RNA.</title>
        <authorList>
            <person name="Hammond S.A."/>
            <person name="Warren R.L."/>
            <person name="Vandervalk B.P."/>
            <person name="Kucuk E."/>
            <person name="Khan H."/>
            <person name="Gibb E.A."/>
            <person name="Pandoh P."/>
            <person name="Kirk H."/>
            <person name="Zhao Y."/>
            <person name="Jones M."/>
            <person name="Mungall A.J."/>
            <person name="Coope R."/>
            <person name="Pleasance S."/>
            <person name="Moore R.A."/>
            <person name="Holt R.A."/>
            <person name="Round J.M."/>
            <person name="Ohora S."/>
            <person name="Walle B.V."/>
            <person name="Veldhoen N."/>
            <person name="Helbing C.C."/>
            <person name="Birol I."/>
        </authorList>
    </citation>
    <scope>NUCLEOTIDE SEQUENCE [LARGE SCALE GENOMIC DNA]</scope>
</reference>